<keyword evidence="1" id="KW-0649">Protein kinase inhibitor</keyword>
<dbReference type="Gene3D" id="3.90.280.10">
    <property type="entry name" value="PEBP-like"/>
    <property type="match status" value="1"/>
</dbReference>
<keyword evidence="2" id="KW-1185">Reference proteome</keyword>
<evidence type="ECO:0000313" key="2">
    <source>
        <dbReference type="Proteomes" id="UP001168338"/>
    </source>
</evidence>
<dbReference type="RefSeq" id="WP_301663754.1">
    <property type="nucleotide sequence ID" value="NZ_VCYH01000004.1"/>
</dbReference>
<dbReference type="InterPro" id="IPR005247">
    <property type="entry name" value="YbhB_YbcL/LppC-like"/>
</dbReference>
<accession>A0ABT8M9P9</accession>
<dbReference type="PANTHER" id="PTHR30289">
    <property type="entry name" value="UNCHARACTERIZED PROTEIN YBCL-RELATED"/>
    <property type="match status" value="1"/>
</dbReference>
<comment type="caution">
    <text evidence="1">The sequence shown here is derived from an EMBL/GenBank/DDBJ whole genome shotgun (WGS) entry which is preliminary data.</text>
</comment>
<sequence length="151" mass="16010">MQPLEVTLNFAEFPPEHTCRGGDASPRVRVAGVLPNIKSLAIVATSSPEEGESKAAWVIWNVEPAETVPAGIPKTAEVTAPVRAVQGRNDFGTVGYRGPCPKSGETEAYLFRVYALDIDLHLLPGAGWEDLVRALEGSVNQTGEVVALSTG</sequence>
<protein>
    <submittedName>
        <fullName evidence="1">YbhB/YbcL family Raf kinase inhibitor-like protein</fullName>
    </submittedName>
</protein>
<dbReference type="NCBIfam" id="TIGR00481">
    <property type="entry name" value="YbhB/YbcL family Raf kinase inhibitor-like protein"/>
    <property type="match status" value="1"/>
</dbReference>
<dbReference type="Proteomes" id="UP001168338">
    <property type="component" value="Unassembled WGS sequence"/>
</dbReference>
<dbReference type="EMBL" id="VCYH01000004">
    <property type="protein sequence ID" value="MDN7024635.1"/>
    <property type="molecule type" value="Genomic_DNA"/>
</dbReference>
<dbReference type="InterPro" id="IPR036610">
    <property type="entry name" value="PEBP-like_sf"/>
</dbReference>
<gene>
    <name evidence="1" type="ORF">FGU65_06990</name>
</gene>
<dbReference type="InterPro" id="IPR008914">
    <property type="entry name" value="PEBP"/>
</dbReference>
<evidence type="ECO:0000313" key="1">
    <source>
        <dbReference type="EMBL" id="MDN7024635.1"/>
    </source>
</evidence>
<dbReference type="PANTHER" id="PTHR30289:SF1">
    <property type="entry name" value="PEBP (PHOSPHATIDYLETHANOLAMINE-BINDING PROTEIN) FAMILY PROTEIN"/>
    <property type="match status" value="1"/>
</dbReference>
<organism evidence="1 2">
    <name type="scientific">Methanoculleus frigidifontis</name>
    <dbReference type="NCBI Taxonomy" id="2584085"/>
    <lineage>
        <taxon>Archaea</taxon>
        <taxon>Methanobacteriati</taxon>
        <taxon>Methanobacteriota</taxon>
        <taxon>Stenosarchaea group</taxon>
        <taxon>Methanomicrobia</taxon>
        <taxon>Methanomicrobiales</taxon>
        <taxon>Methanomicrobiaceae</taxon>
        <taxon>Methanoculleus</taxon>
    </lineage>
</organism>
<dbReference type="SUPFAM" id="SSF49777">
    <property type="entry name" value="PEBP-like"/>
    <property type="match status" value="1"/>
</dbReference>
<dbReference type="CDD" id="cd00865">
    <property type="entry name" value="PEBP_bact_arch"/>
    <property type="match status" value="1"/>
</dbReference>
<dbReference type="Pfam" id="PF01161">
    <property type="entry name" value="PBP"/>
    <property type="match status" value="1"/>
</dbReference>
<proteinExistence type="predicted"/>
<name>A0ABT8M9P9_9EURY</name>
<reference evidence="1" key="1">
    <citation type="submission" date="2019-05" db="EMBL/GenBank/DDBJ databases">
        <title>Methanoculleus sp. FWC-SCC1, a methanogenic archaeon isolated from deep marine cold seep.</title>
        <authorList>
            <person name="Chen Y.-W."/>
            <person name="Chen S.-C."/>
            <person name="Teng N.-H."/>
            <person name="Lai M.-C."/>
        </authorList>
    </citation>
    <scope>NUCLEOTIDE SEQUENCE</scope>
    <source>
        <strain evidence="1">FWC-SCC1</strain>
    </source>
</reference>
<dbReference type="GO" id="GO:0004860">
    <property type="term" value="F:protein kinase inhibitor activity"/>
    <property type="evidence" value="ECO:0007669"/>
    <property type="project" value="UniProtKB-KW"/>
</dbReference>